<feature type="compositionally biased region" description="Polar residues" evidence="5">
    <location>
        <begin position="40"/>
        <end position="67"/>
    </location>
</feature>
<sequence>MATHISSAAILPQTAHFQQQQQPYKMSAQYPRHPPPKPTGANSPKNASPTSPRGSLSNLLSNRAQPPQLQPPKGPIYVPAALRRTEVPAKQSPPKDESEVEVPASSWIAGPGSSFSSGEAPTISRISTDDLATMNTDTPLSPLGGPCTRNHWQPDGSVTMCSAETCSTPFSFFTRRHHCRKCGRIFCWQHSQRQVPLNEHALFHPEGDFQRACERCFKQFTEWEAARSRPRQPDDPNSPAVAINTPIAAIQRQDGNRVGSIATSFQTGWNWSTF</sequence>
<feature type="region of interest" description="Disordered" evidence="5">
    <location>
        <begin position="1"/>
        <end position="120"/>
    </location>
</feature>
<dbReference type="Proteomes" id="UP000799779">
    <property type="component" value="Unassembled WGS sequence"/>
</dbReference>
<dbReference type="InterPro" id="IPR000306">
    <property type="entry name" value="Znf_FYVE"/>
</dbReference>
<dbReference type="OrthoDB" id="10018316at2759"/>
<proteinExistence type="predicted"/>
<evidence type="ECO:0000313" key="8">
    <source>
        <dbReference type="Proteomes" id="UP000799779"/>
    </source>
</evidence>
<dbReference type="PANTHER" id="PTHR39490">
    <property type="entry name" value="ARRESTIN DOMAIN-CONTAINING PROTEIN D"/>
    <property type="match status" value="1"/>
</dbReference>
<protein>
    <recommendedName>
        <fullName evidence="6">FYVE-type domain-containing protein</fullName>
    </recommendedName>
</protein>
<dbReference type="Pfam" id="PF01363">
    <property type="entry name" value="FYVE"/>
    <property type="match status" value="1"/>
</dbReference>
<gene>
    <name evidence="7" type="ORF">P154DRAFT_439399</name>
</gene>
<dbReference type="AlphaFoldDB" id="A0A6A5WAB6"/>
<dbReference type="SUPFAM" id="SSF57903">
    <property type="entry name" value="FYVE/PHD zinc finger"/>
    <property type="match status" value="1"/>
</dbReference>
<dbReference type="GO" id="GO:0008270">
    <property type="term" value="F:zinc ion binding"/>
    <property type="evidence" value="ECO:0007669"/>
    <property type="project" value="UniProtKB-KW"/>
</dbReference>
<dbReference type="SMART" id="SM00064">
    <property type="entry name" value="FYVE"/>
    <property type="match status" value="1"/>
</dbReference>
<dbReference type="CDD" id="cd15760">
    <property type="entry name" value="FYVE_scVPS27p_like"/>
    <property type="match status" value="1"/>
</dbReference>
<evidence type="ECO:0000259" key="6">
    <source>
        <dbReference type="PROSITE" id="PS50178"/>
    </source>
</evidence>
<accession>A0A6A5WAB6</accession>
<dbReference type="EMBL" id="ML977604">
    <property type="protein sequence ID" value="KAF1998337.1"/>
    <property type="molecule type" value="Genomic_DNA"/>
</dbReference>
<evidence type="ECO:0000256" key="2">
    <source>
        <dbReference type="ARBA" id="ARBA00022771"/>
    </source>
</evidence>
<dbReference type="InterPro" id="IPR011011">
    <property type="entry name" value="Znf_FYVE_PHD"/>
</dbReference>
<dbReference type="InterPro" id="IPR017455">
    <property type="entry name" value="Znf_FYVE-rel"/>
</dbReference>
<dbReference type="PANTHER" id="PTHR39490:SF8">
    <property type="entry name" value="ZINC FINGER FYVE DOMAIN-CONTAINING PROTEIN 21"/>
    <property type="match status" value="1"/>
</dbReference>
<dbReference type="PROSITE" id="PS50178">
    <property type="entry name" value="ZF_FYVE"/>
    <property type="match status" value="1"/>
</dbReference>
<keyword evidence="8" id="KW-1185">Reference proteome</keyword>
<dbReference type="InterPro" id="IPR013083">
    <property type="entry name" value="Znf_RING/FYVE/PHD"/>
</dbReference>
<feature type="domain" description="FYVE-type" evidence="6">
    <location>
        <begin position="166"/>
        <end position="221"/>
    </location>
</feature>
<organism evidence="7 8">
    <name type="scientific">Amniculicola lignicola CBS 123094</name>
    <dbReference type="NCBI Taxonomy" id="1392246"/>
    <lineage>
        <taxon>Eukaryota</taxon>
        <taxon>Fungi</taxon>
        <taxon>Dikarya</taxon>
        <taxon>Ascomycota</taxon>
        <taxon>Pezizomycotina</taxon>
        <taxon>Dothideomycetes</taxon>
        <taxon>Pleosporomycetidae</taxon>
        <taxon>Pleosporales</taxon>
        <taxon>Amniculicolaceae</taxon>
        <taxon>Amniculicola</taxon>
    </lineage>
</organism>
<evidence type="ECO:0000256" key="5">
    <source>
        <dbReference type="SAM" id="MobiDB-lite"/>
    </source>
</evidence>
<dbReference type="InterPro" id="IPR052113">
    <property type="entry name" value="FYVE-type_Zinc_Finger"/>
</dbReference>
<feature type="compositionally biased region" description="Basic and acidic residues" evidence="5">
    <location>
        <begin position="83"/>
        <end position="97"/>
    </location>
</feature>
<evidence type="ECO:0000256" key="1">
    <source>
        <dbReference type="ARBA" id="ARBA00022723"/>
    </source>
</evidence>
<evidence type="ECO:0000256" key="4">
    <source>
        <dbReference type="PROSITE-ProRule" id="PRU00091"/>
    </source>
</evidence>
<evidence type="ECO:0000256" key="3">
    <source>
        <dbReference type="ARBA" id="ARBA00022833"/>
    </source>
</evidence>
<keyword evidence="2 4" id="KW-0863">Zinc-finger</keyword>
<name>A0A6A5WAB6_9PLEO</name>
<dbReference type="Gene3D" id="3.30.40.10">
    <property type="entry name" value="Zinc/RING finger domain, C3HC4 (zinc finger)"/>
    <property type="match status" value="1"/>
</dbReference>
<keyword evidence="3" id="KW-0862">Zinc</keyword>
<reference evidence="7" key="1">
    <citation type="journal article" date="2020" name="Stud. Mycol.">
        <title>101 Dothideomycetes genomes: a test case for predicting lifestyles and emergence of pathogens.</title>
        <authorList>
            <person name="Haridas S."/>
            <person name="Albert R."/>
            <person name="Binder M."/>
            <person name="Bloem J."/>
            <person name="Labutti K."/>
            <person name="Salamov A."/>
            <person name="Andreopoulos B."/>
            <person name="Baker S."/>
            <person name="Barry K."/>
            <person name="Bills G."/>
            <person name="Bluhm B."/>
            <person name="Cannon C."/>
            <person name="Castanera R."/>
            <person name="Culley D."/>
            <person name="Daum C."/>
            <person name="Ezra D."/>
            <person name="Gonzalez J."/>
            <person name="Henrissat B."/>
            <person name="Kuo A."/>
            <person name="Liang C."/>
            <person name="Lipzen A."/>
            <person name="Lutzoni F."/>
            <person name="Magnuson J."/>
            <person name="Mondo S."/>
            <person name="Nolan M."/>
            <person name="Ohm R."/>
            <person name="Pangilinan J."/>
            <person name="Park H.-J."/>
            <person name="Ramirez L."/>
            <person name="Alfaro M."/>
            <person name="Sun H."/>
            <person name="Tritt A."/>
            <person name="Yoshinaga Y."/>
            <person name="Zwiers L.-H."/>
            <person name="Turgeon B."/>
            <person name="Goodwin S."/>
            <person name="Spatafora J."/>
            <person name="Crous P."/>
            <person name="Grigoriev I."/>
        </authorList>
    </citation>
    <scope>NUCLEOTIDE SEQUENCE</scope>
    <source>
        <strain evidence="7">CBS 123094</strain>
    </source>
</reference>
<evidence type="ECO:0000313" key="7">
    <source>
        <dbReference type="EMBL" id="KAF1998337.1"/>
    </source>
</evidence>
<keyword evidence="1" id="KW-0479">Metal-binding</keyword>